<keyword evidence="2" id="KW-1185">Reference proteome</keyword>
<protein>
    <submittedName>
        <fullName evidence="1">19098_t:CDS:1</fullName>
    </submittedName>
</protein>
<evidence type="ECO:0000313" key="1">
    <source>
        <dbReference type="EMBL" id="CAG8555744.1"/>
    </source>
</evidence>
<reference evidence="1" key="1">
    <citation type="submission" date="2021-06" db="EMBL/GenBank/DDBJ databases">
        <authorList>
            <person name="Kallberg Y."/>
            <person name="Tangrot J."/>
            <person name="Rosling A."/>
        </authorList>
    </citation>
    <scope>NUCLEOTIDE SEQUENCE</scope>
    <source>
        <strain evidence="1">MA461A</strain>
    </source>
</reference>
<evidence type="ECO:0000313" key="2">
    <source>
        <dbReference type="Proteomes" id="UP000789920"/>
    </source>
</evidence>
<accession>A0ACA9M170</accession>
<name>A0ACA9M170_9GLOM</name>
<organism evidence="1 2">
    <name type="scientific">Racocetra persica</name>
    <dbReference type="NCBI Taxonomy" id="160502"/>
    <lineage>
        <taxon>Eukaryota</taxon>
        <taxon>Fungi</taxon>
        <taxon>Fungi incertae sedis</taxon>
        <taxon>Mucoromycota</taxon>
        <taxon>Glomeromycotina</taxon>
        <taxon>Glomeromycetes</taxon>
        <taxon>Diversisporales</taxon>
        <taxon>Gigasporaceae</taxon>
        <taxon>Racocetra</taxon>
    </lineage>
</organism>
<dbReference type="Proteomes" id="UP000789920">
    <property type="component" value="Unassembled WGS sequence"/>
</dbReference>
<proteinExistence type="predicted"/>
<gene>
    <name evidence="1" type="ORF">RPERSI_LOCUS4150</name>
</gene>
<comment type="caution">
    <text evidence="1">The sequence shown here is derived from an EMBL/GenBank/DDBJ whole genome shotgun (WGS) entry which is preliminary data.</text>
</comment>
<sequence length="145" mass="16442">MSDNFSCFVYGTLVFPEVMRHVLSDGGKKQISVDLDSGVPAVLKGYKRYQVRGAWYPAIIKGEENDEAKGVVVKGLTYNDVLKLDDYEGDTYKRIDVKVFVGDSLNSITTQTYVWTASTDLLENKDWDPNEFKKLIETRSIDELD</sequence>
<dbReference type="EMBL" id="CAJVQC010005577">
    <property type="protein sequence ID" value="CAG8555744.1"/>
    <property type="molecule type" value="Genomic_DNA"/>
</dbReference>